<protein>
    <submittedName>
        <fullName evidence="2">Uncharacterized protein</fullName>
    </submittedName>
</protein>
<organism evidence="2 3">
    <name type="scientific">Athelia psychrophila</name>
    <dbReference type="NCBI Taxonomy" id="1759441"/>
    <lineage>
        <taxon>Eukaryota</taxon>
        <taxon>Fungi</taxon>
        <taxon>Dikarya</taxon>
        <taxon>Basidiomycota</taxon>
        <taxon>Agaricomycotina</taxon>
        <taxon>Agaricomycetes</taxon>
        <taxon>Agaricomycetidae</taxon>
        <taxon>Atheliales</taxon>
        <taxon>Atheliaceae</taxon>
        <taxon>Athelia</taxon>
    </lineage>
</organism>
<keyword evidence="3" id="KW-1185">Reference proteome</keyword>
<reference evidence="2 3" key="1">
    <citation type="journal article" date="2016" name="Mol. Biol. Evol.">
        <title>Comparative Genomics of Early-Diverging Mushroom-Forming Fungi Provides Insights into the Origins of Lignocellulose Decay Capabilities.</title>
        <authorList>
            <person name="Nagy L.G."/>
            <person name="Riley R."/>
            <person name="Tritt A."/>
            <person name="Adam C."/>
            <person name="Daum C."/>
            <person name="Floudas D."/>
            <person name="Sun H."/>
            <person name="Yadav J.S."/>
            <person name="Pangilinan J."/>
            <person name="Larsson K.H."/>
            <person name="Matsuura K."/>
            <person name="Barry K."/>
            <person name="Labutti K."/>
            <person name="Kuo R."/>
            <person name="Ohm R.A."/>
            <person name="Bhattacharya S.S."/>
            <person name="Shirouzu T."/>
            <person name="Yoshinaga Y."/>
            <person name="Martin F.M."/>
            <person name="Grigoriev I.V."/>
            <person name="Hibbett D.S."/>
        </authorList>
    </citation>
    <scope>NUCLEOTIDE SEQUENCE [LARGE SCALE GENOMIC DNA]</scope>
    <source>
        <strain evidence="2 3">CBS 109695</strain>
    </source>
</reference>
<evidence type="ECO:0000313" key="2">
    <source>
        <dbReference type="EMBL" id="KZP16808.1"/>
    </source>
</evidence>
<feature type="compositionally biased region" description="Basic and acidic residues" evidence="1">
    <location>
        <begin position="66"/>
        <end position="78"/>
    </location>
</feature>
<evidence type="ECO:0000256" key="1">
    <source>
        <dbReference type="SAM" id="MobiDB-lite"/>
    </source>
</evidence>
<feature type="region of interest" description="Disordered" evidence="1">
    <location>
        <begin position="42"/>
        <end position="105"/>
    </location>
</feature>
<dbReference type="AlphaFoldDB" id="A0A166FHC2"/>
<evidence type="ECO:0000313" key="3">
    <source>
        <dbReference type="Proteomes" id="UP000076532"/>
    </source>
</evidence>
<sequence length="208" mass="22814">MEKETLLGLSITEDEWLIQHGALPYHRGRDYARMPRRIARTATTLRVSPHGSRSTNTTPAGPRSSGPDRQRPSSRLKENLNAANQSHSKFSGQMNTLEKGTGRLSYPSSLPWHQVPASHPPAPGPLPSIFQGIQTNWVPASHPPALGPSSSILQGIPPNWVSDSHPPAPGPLPSIFPGVPPDWQPLTQSQLMTHSDNYSSWRSLPNWQ</sequence>
<feature type="compositionally biased region" description="Polar residues" evidence="1">
    <location>
        <begin position="42"/>
        <end position="59"/>
    </location>
</feature>
<dbReference type="Proteomes" id="UP000076532">
    <property type="component" value="Unassembled WGS sequence"/>
</dbReference>
<accession>A0A166FHC2</accession>
<name>A0A166FHC2_9AGAM</name>
<proteinExistence type="predicted"/>
<gene>
    <name evidence="2" type="ORF">FIBSPDRAFT_51943</name>
</gene>
<dbReference type="EMBL" id="KV417589">
    <property type="protein sequence ID" value="KZP16808.1"/>
    <property type="molecule type" value="Genomic_DNA"/>
</dbReference>
<feature type="compositionally biased region" description="Polar residues" evidence="1">
    <location>
        <begin position="81"/>
        <end position="98"/>
    </location>
</feature>